<dbReference type="PANTHER" id="PTHR46796:SF2">
    <property type="entry name" value="TRANSCRIPTIONAL REGULATORY PROTEIN"/>
    <property type="match status" value="1"/>
</dbReference>
<reference evidence="6 7" key="1">
    <citation type="submission" date="2018-02" db="EMBL/GenBank/DDBJ databases">
        <title>novel marine gammaproteobacteria from coastal saline agro ecosystem.</title>
        <authorList>
            <person name="Krishnan R."/>
            <person name="Ramesh Kumar N."/>
        </authorList>
    </citation>
    <scope>NUCLEOTIDE SEQUENCE [LARGE SCALE GENOMIC DNA]</scope>
    <source>
        <strain evidence="6 7">228</strain>
    </source>
</reference>
<evidence type="ECO:0000256" key="2">
    <source>
        <dbReference type="ARBA" id="ARBA00023125"/>
    </source>
</evidence>
<evidence type="ECO:0000313" key="7">
    <source>
        <dbReference type="Proteomes" id="UP000238196"/>
    </source>
</evidence>
<protein>
    <recommendedName>
        <fullName evidence="5">HTH araC/xylS-type domain-containing protein</fullName>
    </recommendedName>
</protein>
<gene>
    <name evidence="6" type="ORF">C4K68_26845</name>
</gene>
<dbReference type="PROSITE" id="PS01124">
    <property type="entry name" value="HTH_ARAC_FAMILY_2"/>
    <property type="match status" value="1"/>
</dbReference>
<dbReference type="InterPro" id="IPR018060">
    <property type="entry name" value="HTH_AraC"/>
</dbReference>
<evidence type="ECO:0000313" key="6">
    <source>
        <dbReference type="EMBL" id="PPC74223.1"/>
    </source>
</evidence>
<dbReference type="Proteomes" id="UP000238196">
    <property type="component" value="Unassembled WGS sequence"/>
</dbReference>
<dbReference type="GO" id="GO:0003700">
    <property type="term" value="F:DNA-binding transcription factor activity"/>
    <property type="evidence" value="ECO:0007669"/>
    <property type="project" value="InterPro"/>
</dbReference>
<dbReference type="InterPro" id="IPR003313">
    <property type="entry name" value="AraC-bd"/>
</dbReference>
<dbReference type="InterPro" id="IPR018062">
    <property type="entry name" value="HTH_AraC-typ_CS"/>
</dbReference>
<dbReference type="InterPro" id="IPR037923">
    <property type="entry name" value="HTH-like"/>
</dbReference>
<name>A0A2S5KHZ6_9PROT</name>
<dbReference type="AlphaFoldDB" id="A0A2S5KHZ6"/>
<keyword evidence="3" id="KW-0010">Activator</keyword>
<dbReference type="Gene3D" id="1.10.10.60">
    <property type="entry name" value="Homeodomain-like"/>
    <property type="match status" value="1"/>
</dbReference>
<dbReference type="SMART" id="SM00342">
    <property type="entry name" value="HTH_ARAC"/>
    <property type="match status" value="1"/>
</dbReference>
<dbReference type="InterPro" id="IPR009057">
    <property type="entry name" value="Homeodomain-like_sf"/>
</dbReference>
<evidence type="ECO:0000259" key="5">
    <source>
        <dbReference type="PROSITE" id="PS01124"/>
    </source>
</evidence>
<dbReference type="InterPro" id="IPR050204">
    <property type="entry name" value="AraC_XylS_family_regulators"/>
</dbReference>
<keyword evidence="4" id="KW-0804">Transcription</keyword>
<dbReference type="Pfam" id="PF12833">
    <property type="entry name" value="HTH_18"/>
    <property type="match status" value="1"/>
</dbReference>
<keyword evidence="2" id="KW-0238">DNA-binding</keyword>
<dbReference type="PANTHER" id="PTHR46796">
    <property type="entry name" value="HTH-TYPE TRANSCRIPTIONAL ACTIVATOR RHAS-RELATED"/>
    <property type="match status" value="1"/>
</dbReference>
<dbReference type="PROSITE" id="PS00041">
    <property type="entry name" value="HTH_ARAC_FAMILY_1"/>
    <property type="match status" value="1"/>
</dbReference>
<evidence type="ECO:0000256" key="1">
    <source>
        <dbReference type="ARBA" id="ARBA00023015"/>
    </source>
</evidence>
<feature type="domain" description="HTH araC/xylS-type" evidence="5">
    <location>
        <begin position="188"/>
        <end position="285"/>
    </location>
</feature>
<comment type="caution">
    <text evidence="6">The sequence shown here is derived from an EMBL/GenBank/DDBJ whole genome shotgun (WGS) entry which is preliminary data.</text>
</comment>
<proteinExistence type="predicted"/>
<organism evidence="6 7">
    <name type="scientific">Proteobacteria bacterium 228</name>
    <dbReference type="NCBI Taxonomy" id="2083153"/>
    <lineage>
        <taxon>Bacteria</taxon>
        <taxon>Pseudomonadati</taxon>
        <taxon>Pseudomonadota</taxon>
    </lineage>
</organism>
<dbReference type="EMBL" id="PRLP01000155">
    <property type="protein sequence ID" value="PPC74223.1"/>
    <property type="molecule type" value="Genomic_DNA"/>
</dbReference>
<dbReference type="SUPFAM" id="SSF51215">
    <property type="entry name" value="Regulatory protein AraC"/>
    <property type="match status" value="1"/>
</dbReference>
<dbReference type="OrthoDB" id="5582699at2"/>
<evidence type="ECO:0000256" key="4">
    <source>
        <dbReference type="ARBA" id="ARBA00023163"/>
    </source>
</evidence>
<dbReference type="Pfam" id="PF02311">
    <property type="entry name" value="AraC_binding"/>
    <property type="match status" value="1"/>
</dbReference>
<dbReference type="SUPFAM" id="SSF46689">
    <property type="entry name" value="Homeodomain-like"/>
    <property type="match status" value="2"/>
</dbReference>
<accession>A0A2S5KHZ6</accession>
<evidence type="ECO:0000256" key="3">
    <source>
        <dbReference type="ARBA" id="ARBA00023159"/>
    </source>
</evidence>
<dbReference type="GO" id="GO:0043565">
    <property type="term" value="F:sequence-specific DNA binding"/>
    <property type="evidence" value="ECO:0007669"/>
    <property type="project" value="InterPro"/>
</dbReference>
<sequence length="288" mass="32711">MTSILLPDSTKPAIQHQLMDTLPGVELVRAYYQGFEFEPHVHEDFHIGICDFGAQDFMHKGSRYVLAPQRLSLINPDDVHDGKGAVTGNYQVRCLRVSADCIARVAELQGQPNRKIFFRGPDIADPFLYNGLLQLHRAMEMPGVEPLATDTQLMLVLSHLIQRYADSPQGESERSGKGSNQFSALQRQQLKDYLLADICNKHRLADLAALFNLSEYQFLRRFRQSIGMTPHAYLLALRVDCARRSLMQGKTVSEAAMAAGFYDQSHLVHAFKRRYDLTPSAYQQQVWR</sequence>
<keyword evidence="1" id="KW-0805">Transcription regulation</keyword>